<evidence type="ECO:0000256" key="5">
    <source>
        <dbReference type="ARBA" id="ARBA00023242"/>
    </source>
</evidence>
<feature type="domain" description="PHD-type" evidence="8">
    <location>
        <begin position="99"/>
        <end position="148"/>
    </location>
</feature>
<keyword evidence="4" id="KW-0862">Zinc</keyword>
<dbReference type="InterPro" id="IPR011011">
    <property type="entry name" value="Znf_FYVE_PHD"/>
</dbReference>
<reference evidence="9" key="1">
    <citation type="journal article" date="2020" name="Stud. Mycol.">
        <title>101 Dothideomycetes genomes: a test case for predicting lifestyles and emergence of pathogens.</title>
        <authorList>
            <person name="Haridas S."/>
            <person name="Albert R."/>
            <person name="Binder M."/>
            <person name="Bloem J."/>
            <person name="Labutti K."/>
            <person name="Salamov A."/>
            <person name="Andreopoulos B."/>
            <person name="Baker S."/>
            <person name="Barry K."/>
            <person name="Bills G."/>
            <person name="Bluhm B."/>
            <person name="Cannon C."/>
            <person name="Castanera R."/>
            <person name="Culley D."/>
            <person name="Daum C."/>
            <person name="Ezra D."/>
            <person name="Gonzalez J."/>
            <person name="Henrissat B."/>
            <person name="Kuo A."/>
            <person name="Liang C."/>
            <person name="Lipzen A."/>
            <person name="Lutzoni F."/>
            <person name="Magnuson J."/>
            <person name="Mondo S."/>
            <person name="Nolan M."/>
            <person name="Ohm R."/>
            <person name="Pangilinan J."/>
            <person name="Park H.-J."/>
            <person name="Ramirez L."/>
            <person name="Alfaro M."/>
            <person name="Sun H."/>
            <person name="Tritt A."/>
            <person name="Yoshinaga Y."/>
            <person name="Zwiers L.-H."/>
            <person name="Turgeon B."/>
            <person name="Goodwin S."/>
            <person name="Spatafora J."/>
            <person name="Crous P."/>
            <person name="Grigoriev I."/>
        </authorList>
    </citation>
    <scope>NUCLEOTIDE SEQUENCE</scope>
    <source>
        <strain evidence="9">CBS 130266</strain>
    </source>
</reference>
<dbReference type="PANTHER" id="PTHR46174:SF1">
    <property type="entry name" value="CXXC-TYPE ZINC FINGER PROTEIN 1"/>
    <property type="match status" value="1"/>
</dbReference>
<dbReference type="AlphaFoldDB" id="A0A9P4NTG3"/>
<evidence type="ECO:0000256" key="3">
    <source>
        <dbReference type="ARBA" id="ARBA00022771"/>
    </source>
</evidence>
<evidence type="ECO:0000313" key="9">
    <source>
        <dbReference type="EMBL" id="KAF2431859.1"/>
    </source>
</evidence>
<evidence type="ECO:0000313" key="10">
    <source>
        <dbReference type="Proteomes" id="UP000800235"/>
    </source>
</evidence>
<keyword evidence="5" id="KW-0539">Nucleus</keyword>
<dbReference type="EMBL" id="MU007029">
    <property type="protein sequence ID" value="KAF2431859.1"/>
    <property type="molecule type" value="Genomic_DNA"/>
</dbReference>
<feature type="compositionally biased region" description="Acidic residues" evidence="7">
    <location>
        <begin position="311"/>
        <end position="322"/>
    </location>
</feature>
<dbReference type="GO" id="GO:0008270">
    <property type="term" value="F:zinc ion binding"/>
    <property type="evidence" value="ECO:0007669"/>
    <property type="project" value="UniProtKB-KW"/>
</dbReference>
<dbReference type="SUPFAM" id="SSF57903">
    <property type="entry name" value="FYVE/PHD zinc finger"/>
    <property type="match status" value="1"/>
</dbReference>
<organism evidence="9 10">
    <name type="scientific">Tothia fuscella</name>
    <dbReference type="NCBI Taxonomy" id="1048955"/>
    <lineage>
        <taxon>Eukaryota</taxon>
        <taxon>Fungi</taxon>
        <taxon>Dikarya</taxon>
        <taxon>Ascomycota</taxon>
        <taxon>Pezizomycotina</taxon>
        <taxon>Dothideomycetes</taxon>
        <taxon>Pleosporomycetidae</taxon>
        <taxon>Venturiales</taxon>
        <taxon>Cylindrosympodiaceae</taxon>
        <taxon>Tothia</taxon>
    </lineage>
</organism>
<comment type="subcellular location">
    <subcellularLocation>
        <location evidence="1">Nucleus</location>
    </subcellularLocation>
</comment>
<dbReference type="Gene3D" id="2.60.120.650">
    <property type="entry name" value="Cupin"/>
    <property type="match status" value="1"/>
</dbReference>
<dbReference type="PROSITE" id="PS50016">
    <property type="entry name" value="ZF_PHD_2"/>
    <property type="match status" value="1"/>
</dbReference>
<keyword evidence="2" id="KW-0479">Metal-binding</keyword>
<dbReference type="GO" id="GO:0045893">
    <property type="term" value="P:positive regulation of DNA-templated transcription"/>
    <property type="evidence" value="ECO:0007669"/>
    <property type="project" value="TreeGrafter"/>
</dbReference>
<feature type="compositionally biased region" description="Pro residues" evidence="7">
    <location>
        <begin position="350"/>
        <end position="361"/>
    </location>
</feature>
<evidence type="ECO:0000256" key="2">
    <source>
        <dbReference type="ARBA" id="ARBA00022723"/>
    </source>
</evidence>
<dbReference type="InterPro" id="IPR019786">
    <property type="entry name" value="Zinc_finger_PHD-type_CS"/>
</dbReference>
<feature type="region of interest" description="Disordered" evidence="7">
    <location>
        <begin position="245"/>
        <end position="363"/>
    </location>
</feature>
<gene>
    <name evidence="9" type="ORF">EJ08DRAFT_678040</name>
</gene>
<dbReference type="PANTHER" id="PTHR46174">
    <property type="entry name" value="CXXC-TYPE ZINC FINGER PROTEIN 1"/>
    <property type="match status" value="1"/>
</dbReference>
<keyword evidence="10" id="KW-1185">Reference proteome</keyword>
<accession>A0A9P4NTG3</accession>
<name>A0A9P4NTG3_9PEZI</name>
<proteinExistence type="predicted"/>
<dbReference type="SMART" id="SM00249">
    <property type="entry name" value="PHD"/>
    <property type="match status" value="1"/>
</dbReference>
<dbReference type="PROSITE" id="PS01359">
    <property type="entry name" value="ZF_PHD_1"/>
    <property type="match status" value="1"/>
</dbReference>
<dbReference type="GO" id="GO:0048188">
    <property type="term" value="C:Set1C/COMPASS complex"/>
    <property type="evidence" value="ECO:0007669"/>
    <property type="project" value="InterPro"/>
</dbReference>
<sequence length="409" mass="44689">MSPVLTSRQYALIEKRQNSVTAFTPNLPQANVATPSRITAIKCVTRPSEPEPEPEEDDEEEEEDHFVDAVEVQDLIVVAAGSNNGNDNVSDSDSDSLPPINCICEVPHDTDMICCEDCNDWFHYTCVRVTAEWCALGLQWFCFSCRPALHTSTTAPPTQPSALRQATNLGWDAFEKLALFLTIKSLAPFKGKTHMWDQVSAGMKSKFAVERKTASCKNQWLRYESFERGYDERDAVFVRGSDAKEALKRSQQKGSGGGKGAGTSTPSLSPSAPVPTARKVKVRLAPNVVTPPASSSPLGQMAQSRKRCTPADEDDDDADDEGASPSPPAAKKQRVAPPPPIIIPQSRTPSPSPSPSPPPQPKWIELFGKVDEVDALAKHRALVGDVWNSWGDVSMWSKGFGPVDVMFYF</sequence>
<feature type="compositionally biased region" description="Polar residues" evidence="7">
    <location>
        <begin position="292"/>
        <end position="303"/>
    </location>
</feature>
<evidence type="ECO:0000259" key="8">
    <source>
        <dbReference type="PROSITE" id="PS50016"/>
    </source>
</evidence>
<dbReference type="OrthoDB" id="436852at2759"/>
<protein>
    <recommendedName>
        <fullName evidence="8">PHD-type domain-containing protein</fullName>
    </recommendedName>
</protein>
<feature type="compositionally biased region" description="Acidic residues" evidence="7">
    <location>
        <begin position="50"/>
        <end position="64"/>
    </location>
</feature>
<dbReference type="InterPro" id="IPR001965">
    <property type="entry name" value="Znf_PHD"/>
</dbReference>
<comment type="caution">
    <text evidence="9">The sequence shown here is derived from an EMBL/GenBank/DDBJ whole genome shotgun (WGS) entry which is preliminary data.</text>
</comment>
<evidence type="ECO:0000256" key="6">
    <source>
        <dbReference type="PROSITE-ProRule" id="PRU00146"/>
    </source>
</evidence>
<feature type="region of interest" description="Disordered" evidence="7">
    <location>
        <begin position="44"/>
        <end position="64"/>
    </location>
</feature>
<dbReference type="InterPro" id="IPR037869">
    <property type="entry name" value="Spp1/CFP1"/>
</dbReference>
<evidence type="ECO:0000256" key="4">
    <source>
        <dbReference type="ARBA" id="ARBA00022833"/>
    </source>
</evidence>
<evidence type="ECO:0000256" key="1">
    <source>
        <dbReference type="ARBA" id="ARBA00004123"/>
    </source>
</evidence>
<dbReference type="Proteomes" id="UP000800235">
    <property type="component" value="Unassembled WGS sequence"/>
</dbReference>
<keyword evidence="3 6" id="KW-0863">Zinc-finger</keyword>
<evidence type="ECO:0000256" key="7">
    <source>
        <dbReference type="SAM" id="MobiDB-lite"/>
    </source>
</evidence>
<dbReference type="InterPro" id="IPR019787">
    <property type="entry name" value="Znf_PHD-finger"/>
</dbReference>